<dbReference type="InterPro" id="IPR016161">
    <property type="entry name" value="Ald_DH/histidinol_DH"/>
</dbReference>
<dbReference type="EMBL" id="QUAC01000461">
    <property type="protein sequence ID" value="REK85045.1"/>
    <property type="molecule type" value="Genomic_DNA"/>
</dbReference>
<feature type="non-terminal residue" evidence="4">
    <location>
        <position position="73"/>
    </location>
</feature>
<keyword evidence="5" id="KW-1185">Reference proteome</keyword>
<dbReference type="PANTHER" id="PTHR42804:SF1">
    <property type="entry name" value="ALDEHYDE DEHYDROGENASE-RELATED"/>
    <property type="match status" value="1"/>
</dbReference>
<dbReference type="RefSeq" id="WP_128511980.1">
    <property type="nucleotide sequence ID" value="NZ_QUAC01000461.1"/>
</dbReference>
<dbReference type="Proteomes" id="UP000262477">
    <property type="component" value="Unassembled WGS sequence"/>
</dbReference>
<evidence type="ECO:0000313" key="5">
    <source>
        <dbReference type="Proteomes" id="UP000262477"/>
    </source>
</evidence>
<dbReference type="SUPFAM" id="SSF53720">
    <property type="entry name" value="ALDH-like"/>
    <property type="match status" value="1"/>
</dbReference>
<dbReference type="OrthoDB" id="4322341at2"/>
<proteinExistence type="inferred from homology"/>
<dbReference type="Pfam" id="PF00171">
    <property type="entry name" value="Aldedh"/>
    <property type="match status" value="1"/>
</dbReference>
<comment type="caution">
    <text evidence="4">The sequence shown here is derived from an EMBL/GenBank/DDBJ whole genome shotgun (WGS) entry which is preliminary data.</text>
</comment>
<gene>
    <name evidence="4" type="ORF">DY245_39875</name>
</gene>
<reference evidence="4 5" key="1">
    <citation type="submission" date="2018-08" db="EMBL/GenBank/DDBJ databases">
        <title>Streptomyces NEAU-D10 sp. nov., a novel Actinomycete isolated from soil.</title>
        <authorList>
            <person name="Jin L."/>
        </authorList>
    </citation>
    <scope>NUCLEOTIDE SEQUENCE [LARGE SCALE GENOMIC DNA]</scope>
    <source>
        <strain evidence="4 5">NEAU-D10</strain>
    </source>
</reference>
<organism evidence="4 5">
    <name type="scientific">Streptomyces inhibens</name>
    <dbReference type="NCBI Taxonomy" id="2293571"/>
    <lineage>
        <taxon>Bacteria</taxon>
        <taxon>Bacillati</taxon>
        <taxon>Actinomycetota</taxon>
        <taxon>Actinomycetes</taxon>
        <taxon>Kitasatosporales</taxon>
        <taxon>Streptomycetaceae</taxon>
        <taxon>Streptomyces</taxon>
    </lineage>
</organism>
<accession>A0A371PRD3</accession>
<evidence type="ECO:0000313" key="4">
    <source>
        <dbReference type="EMBL" id="REK85045.1"/>
    </source>
</evidence>
<sequence>MKQHDAMYIDGSWRPAEGSGTIEVVNPADERVIATVPAGTAEDVDAAVRAARAALPGWAATAPAERAARLSAL</sequence>
<dbReference type="InterPro" id="IPR015590">
    <property type="entry name" value="Aldehyde_DH_dom"/>
</dbReference>
<name>A0A371PRD3_STRIH</name>
<keyword evidence="2" id="KW-0560">Oxidoreductase</keyword>
<evidence type="ECO:0000256" key="1">
    <source>
        <dbReference type="ARBA" id="ARBA00009986"/>
    </source>
</evidence>
<dbReference type="InterPro" id="IPR016162">
    <property type="entry name" value="Ald_DH_N"/>
</dbReference>
<evidence type="ECO:0000256" key="2">
    <source>
        <dbReference type="ARBA" id="ARBA00023002"/>
    </source>
</evidence>
<dbReference type="AlphaFoldDB" id="A0A371PRD3"/>
<protein>
    <submittedName>
        <fullName evidence="4">Aldehyde dehydrogenase family protein</fullName>
    </submittedName>
</protein>
<dbReference type="Gene3D" id="3.40.605.10">
    <property type="entry name" value="Aldehyde Dehydrogenase, Chain A, domain 1"/>
    <property type="match status" value="1"/>
</dbReference>
<comment type="similarity">
    <text evidence="1">Belongs to the aldehyde dehydrogenase family.</text>
</comment>
<dbReference type="PANTHER" id="PTHR42804">
    <property type="entry name" value="ALDEHYDE DEHYDROGENASE"/>
    <property type="match status" value="1"/>
</dbReference>
<feature type="domain" description="Aldehyde dehydrogenase" evidence="3">
    <location>
        <begin position="13"/>
        <end position="72"/>
    </location>
</feature>
<evidence type="ECO:0000259" key="3">
    <source>
        <dbReference type="Pfam" id="PF00171"/>
    </source>
</evidence>
<dbReference type="GO" id="GO:0016491">
    <property type="term" value="F:oxidoreductase activity"/>
    <property type="evidence" value="ECO:0007669"/>
    <property type="project" value="UniProtKB-KW"/>
</dbReference>